<organism evidence="2 3">
    <name type="scientific">Actinoallomurus iriomotensis</name>
    <dbReference type="NCBI Taxonomy" id="478107"/>
    <lineage>
        <taxon>Bacteria</taxon>
        <taxon>Bacillati</taxon>
        <taxon>Actinomycetota</taxon>
        <taxon>Actinomycetes</taxon>
        <taxon>Streptosporangiales</taxon>
        <taxon>Thermomonosporaceae</taxon>
        <taxon>Actinoallomurus</taxon>
    </lineage>
</organism>
<proteinExistence type="predicted"/>
<dbReference type="Proteomes" id="UP001165074">
    <property type="component" value="Unassembled WGS sequence"/>
</dbReference>
<feature type="compositionally biased region" description="Basic and acidic residues" evidence="1">
    <location>
        <begin position="202"/>
        <end position="226"/>
    </location>
</feature>
<sequence>MVVAGTTALHSAVGMGAAMGAKRRSADDEDGTPHCGRCRNRGVLVQLVERYPGGRWECPECEAAIWTDEMRLTWEEFVAGEDCRGCGKPLRRASSEPSWYSKGTAFYSAQEQAAAAAEEAAFQEHHAICNAVRWSIQGRAGVHCGRCCPPPPLSPRQLRAVMKIASNVKTDGAQPPVSAPQAPAARRRPRRDSFDLQSLHIRLGDPEAEIREAARTSAKAPDRQQDLTHGNAIARNDADGSPDD</sequence>
<dbReference type="AlphaFoldDB" id="A0A9W6S5A2"/>
<dbReference type="EMBL" id="BSTK01000005">
    <property type="protein sequence ID" value="GLY85992.1"/>
    <property type="molecule type" value="Genomic_DNA"/>
</dbReference>
<evidence type="ECO:0000313" key="2">
    <source>
        <dbReference type="EMBL" id="GLY85992.1"/>
    </source>
</evidence>
<accession>A0A9W6S5A2</accession>
<gene>
    <name evidence="2" type="ORF">Airi02_039210</name>
</gene>
<comment type="caution">
    <text evidence="2">The sequence shown here is derived from an EMBL/GenBank/DDBJ whole genome shotgun (WGS) entry which is preliminary data.</text>
</comment>
<protein>
    <submittedName>
        <fullName evidence="2">Uncharacterized protein</fullName>
    </submittedName>
</protein>
<name>A0A9W6S5A2_9ACTN</name>
<evidence type="ECO:0000256" key="1">
    <source>
        <dbReference type="SAM" id="MobiDB-lite"/>
    </source>
</evidence>
<keyword evidence="3" id="KW-1185">Reference proteome</keyword>
<feature type="region of interest" description="Disordered" evidence="1">
    <location>
        <begin position="167"/>
        <end position="244"/>
    </location>
</feature>
<evidence type="ECO:0000313" key="3">
    <source>
        <dbReference type="Proteomes" id="UP001165074"/>
    </source>
</evidence>
<reference evidence="2" key="1">
    <citation type="submission" date="2023-03" db="EMBL/GenBank/DDBJ databases">
        <title>Actinoallomurus iriomotensis NBRC 103684.</title>
        <authorList>
            <person name="Ichikawa N."/>
            <person name="Sato H."/>
            <person name="Tonouchi N."/>
        </authorList>
    </citation>
    <scope>NUCLEOTIDE SEQUENCE</scope>
    <source>
        <strain evidence="2">NBRC 103684</strain>
    </source>
</reference>
<feature type="compositionally biased region" description="Low complexity" evidence="1">
    <location>
        <begin position="173"/>
        <end position="184"/>
    </location>
</feature>